<dbReference type="EMBL" id="UOET01000473">
    <property type="protein sequence ID" value="VAW30104.1"/>
    <property type="molecule type" value="Genomic_DNA"/>
</dbReference>
<proteinExistence type="predicted"/>
<accession>A0A3B0VE48</accession>
<sequence>MKNKEELKAFLTDLLPFATIEEGNQYMEIVVPLDKWHETA</sequence>
<name>A0A3B0VE48_9ZZZZ</name>
<reference evidence="1" key="1">
    <citation type="submission" date="2018-06" db="EMBL/GenBank/DDBJ databases">
        <authorList>
            <person name="Zhirakovskaya E."/>
        </authorList>
    </citation>
    <scope>NUCLEOTIDE SEQUENCE</scope>
</reference>
<evidence type="ECO:0000313" key="1">
    <source>
        <dbReference type="EMBL" id="VAW30104.1"/>
    </source>
</evidence>
<protein>
    <submittedName>
        <fullName evidence="1">Uncharacterized protein</fullName>
    </submittedName>
</protein>
<dbReference type="AlphaFoldDB" id="A0A3B0VE48"/>
<feature type="non-terminal residue" evidence="1">
    <location>
        <position position="40"/>
    </location>
</feature>
<organism evidence="1">
    <name type="scientific">hydrothermal vent metagenome</name>
    <dbReference type="NCBI Taxonomy" id="652676"/>
    <lineage>
        <taxon>unclassified sequences</taxon>
        <taxon>metagenomes</taxon>
        <taxon>ecological metagenomes</taxon>
    </lineage>
</organism>
<gene>
    <name evidence="1" type="ORF">MNBD_BACTEROID07-2069</name>
</gene>